<accession>A0A238ZEZ7</accession>
<dbReference type="Proteomes" id="UP000198386">
    <property type="component" value="Unassembled WGS sequence"/>
</dbReference>
<dbReference type="RefSeq" id="WP_089401924.1">
    <property type="nucleotide sequence ID" value="NZ_FZOH01000001.1"/>
</dbReference>
<keyword evidence="2" id="KW-1185">Reference proteome</keyword>
<dbReference type="EMBL" id="FZOH01000001">
    <property type="protein sequence ID" value="SNR82066.1"/>
    <property type="molecule type" value="Genomic_DNA"/>
</dbReference>
<name>A0A238ZEZ7_9ACTN</name>
<evidence type="ECO:0000313" key="2">
    <source>
        <dbReference type="Proteomes" id="UP000198386"/>
    </source>
</evidence>
<sequence>MPARDLELIRSRKRLHTAAISRERVRVRGIVAESGDGYSGTYRNVWLRIQTAVGASVRLTASPSSTLGTMPHGAIVELAARLTGLVDVADNVYYAERAQLLRWEANDEPAAGA</sequence>
<organism evidence="1 2">
    <name type="scientific">Geodermatophilus saharensis</name>
    <dbReference type="NCBI Taxonomy" id="1137994"/>
    <lineage>
        <taxon>Bacteria</taxon>
        <taxon>Bacillati</taxon>
        <taxon>Actinomycetota</taxon>
        <taxon>Actinomycetes</taxon>
        <taxon>Geodermatophilales</taxon>
        <taxon>Geodermatophilaceae</taxon>
        <taxon>Geodermatophilus</taxon>
    </lineage>
</organism>
<dbReference type="OrthoDB" id="5192037at2"/>
<reference evidence="2" key="1">
    <citation type="submission" date="2017-06" db="EMBL/GenBank/DDBJ databases">
        <authorList>
            <person name="Varghese N."/>
            <person name="Submissions S."/>
        </authorList>
    </citation>
    <scope>NUCLEOTIDE SEQUENCE [LARGE SCALE GENOMIC DNA]</scope>
    <source>
        <strain evidence="2">DSM 45423</strain>
    </source>
</reference>
<protein>
    <submittedName>
        <fullName evidence="1">Uncharacterized protein</fullName>
    </submittedName>
</protein>
<gene>
    <name evidence="1" type="ORF">SAMN04488107_0042</name>
</gene>
<dbReference type="AlphaFoldDB" id="A0A238ZEZ7"/>
<evidence type="ECO:0000313" key="1">
    <source>
        <dbReference type="EMBL" id="SNR82066.1"/>
    </source>
</evidence>
<proteinExistence type="predicted"/>